<evidence type="ECO:0000313" key="2">
    <source>
        <dbReference type="EMBL" id="CAB4172475.1"/>
    </source>
</evidence>
<evidence type="ECO:0008006" key="3">
    <source>
        <dbReference type="Google" id="ProtNLM"/>
    </source>
</evidence>
<name>A0A6J5PTA1_9CAUD</name>
<sequence length="186" mass="20001">MSDARHAWAAHYAAVKARIATGRPRPGATPPADPPAPPADPPAPPAAPAPAPPADPPVLYKTDTAWIKLTRAEHAALPHVQTRAAKLAGKAARAAATAERMASYRLTQEQLAELCADITAAHKTSWLVLVGRSPAAIHLRPRLEVYRRLLALGWTYSAIGKACGRDHSTIMYYIRRWGTTDEQAQA</sequence>
<feature type="compositionally biased region" description="Pro residues" evidence="1">
    <location>
        <begin position="27"/>
        <end position="55"/>
    </location>
</feature>
<reference evidence="2" key="1">
    <citation type="submission" date="2020-05" db="EMBL/GenBank/DDBJ databases">
        <authorList>
            <person name="Chiriac C."/>
            <person name="Salcher M."/>
            <person name="Ghai R."/>
            <person name="Kavagutti S V."/>
        </authorList>
    </citation>
    <scope>NUCLEOTIDE SEQUENCE</scope>
</reference>
<protein>
    <recommendedName>
        <fullName evidence="3">Chromosomal replication initiator, DnaA C-terminal</fullName>
    </recommendedName>
</protein>
<proteinExistence type="predicted"/>
<gene>
    <name evidence="2" type="ORF">UFOVP934_7</name>
</gene>
<organism evidence="2">
    <name type="scientific">uncultured Caudovirales phage</name>
    <dbReference type="NCBI Taxonomy" id="2100421"/>
    <lineage>
        <taxon>Viruses</taxon>
        <taxon>Duplodnaviria</taxon>
        <taxon>Heunggongvirae</taxon>
        <taxon>Uroviricota</taxon>
        <taxon>Caudoviricetes</taxon>
        <taxon>Peduoviridae</taxon>
        <taxon>Maltschvirus</taxon>
        <taxon>Maltschvirus maltsch</taxon>
    </lineage>
</organism>
<accession>A0A6J5PTA1</accession>
<evidence type="ECO:0000256" key="1">
    <source>
        <dbReference type="SAM" id="MobiDB-lite"/>
    </source>
</evidence>
<dbReference type="EMBL" id="LR796886">
    <property type="protein sequence ID" value="CAB4172475.1"/>
    <property type="molecule type" value="Genomic_DNA"/>
</dbReference>
<feature type="region of interest" description="Disordered" evidence="1">
    <location>
        <begin position="19"/>
        <end position="55"/>
    </location>
</feature>